<keyword evidence="2" id="KW-0812">Transmembrane</keyword>
<feature type="region of interest" description="Disordered" evidence="1">
    <location>
        <begin position="51"/>
        <end position="75"/>
    </location>
</feature>
<keyword evidence="6" id="KW-1185">Reference proteome</keyword>
<keyword evidence="3" id="KW-0732">Signal</keyword>
<reference evidence="5 6" key="1">
    <citation type="submission" date="2014-11" db="EMBL/GenBank/DDBJ databases">
        <title>Comparative genomic analysis of Cryptosporidium hominis reveals occurrence of genetic recombination in virulent subtypes.</title>
        <authorList>
            <person name="Guo Y."/>
            <person name="Tang K."/>
            <person name="Frace M."/>
            <person name="Li N."/>
            <person name="Roellig D.M."/>
            <person name="Sammons S."/>
            <person name="Knipe K."/>
            <person name="Rowe L."/>
            <person name="Feng Y."/>
            <person name="Xiao L."/>
        </authorList>
    </citation>
    <scope>NUCLEOTIDE SEQUENCE [LARGE SCALE GENOMIC DNA]</scope>
    <source>
        <strain evidence="5">30976</strain>
    </source>
</reference>
<feature type="transmembrane region" description="Helical" evidence="2">
    <location>
        <begin position="112"/>
        <end position="136"/>
    </location>
</feature>
<dbReference type="Proteomes" id="UP001429100">
    <property type="component" value="Unassembled WGS sequence"/>
</dbReference>
<feature type="signal peptide" evidence="3">
    <location>
        <begin position="1"/>
        <end position="21"/>
    </location>
</feature>
<feature type="chain" id="PRO_5006627557" evidence="3">
    <location>
        <begin position="22"/>
        <end position="142"/>
    </location>
</feature>
<evidence type="ECO:0000313" key="4">
    <source>
        <dbReference type="EMBL" id="CUV04921.1"/>
    </source>
</evidence>
<keyword evidence="2" id="KW-1133">Transmembrane helix</keyword>
<organism evidence="4">
    <name type="scientific">Cryptosporidium hominis</name>
    <dbReference type="NCBI Taxonomy" id="237895"/>
    <lineage>
        <taxon>Eukaryota</taxon>
        <taxon>Sar</taxon>
        <taxon>Alveolata</taxon>
        <taxon>Apicomplexa</taxon>
        <taxon>Conoidasida</taxon>
        <taxon>Coccidia</taxon>
        <taxon>Eucoccidiorida</taxon>
        <taxon>Eimeriorina</taxon>
        <taxon>Cryptosporidiidae</taxon>
        <taxon>Cryptosporidium</taxon>
    </lineage>
</organism>
<dbReference type="EMBL" id="JTAI01000028">
    <property type="protein sequence ID" value="PPS92844.1"/>
    <property type="molecule type" value="Genomic_DNA"/>
</dbReference>
<evidence type="ECO:0000313" key="5">
    <source>
        <dbReference type="EMBL" id="PPS92844.1"/>
    </source>
</evidence>
<name>A0A0S4TCE9_CRYHO</name>
<dbReference type="VEuPathDB" id="CryptoDB:GY17_00002604"/>
<dbReference type="VEuPathDB" id="CryptoDB:CHUDEA3_820"/>
<dbReference type="EMBL" id="LN877949">
    <property type="protein sequence ID" value="CUV04921.1"/>
    <property type="molecule type" value="Genomic_DNA"/>
</dbReference>
<accession>A0A0S4TCE9</accession>
<dbReference type="AlphaFoldDB" id="A0A0S4TCE9"/>
<evidence type="ECO:0000256" key="3">
    <source>
        <dbReference type="SAM" id="SignalP"/>
    </source>
</evidence>
<evidence type="ECO:0000256" key="2">
    <source>
        <dbReference type="SAM" id="Phobius"/>
    </source>
</evidence>
<feature type="compositionally biased region" description="Low complexity" evidence="1">
    <location>
        <begin position="60"/>
        <end position="75"/>
    </location>
</feature>
<reference evidence="5 6" key="3">
    <citation type="submission" date="2017-10" db="EMBL/GenBank/DDBJ databases">
        <title>Consistent, comparative and evidence-based genome annotation and re-annotation for the closely-related species, Cryptosporidium parvum, C. hominis and C. tyzzeri.</title>
        <authorList>
            <person name="Baptista R.P."/>
            <person name="Li Y."/>
            <person name="Sateriale A."/>
            <person name="Striepen B."/>
            <person name="Kissinger J.C."/>
        </authorList>
    </citation>
    <scope>NUCLEOTIDE SEQUENCE [LARGE SCALE GENOMIC DNA]</scope>
    <source>
        <strain evidence="5">30976</strain>
    </source>
</reference>
<dbReference type="VEuPathDB" id="CryptoDB:ChTU502y2012_389g0235"/>
<evidence type="ECO:0000256" key="1">
    <source>
        <dbReference type="SAM" id="MobiDB-lite"/>
    </source>
</evidence>
<evidence type="ECO:0000313" key="6">
    <source>
        <dbReference type="Proteomes" id="UP001429100"/>
    </source>
</evidence>
<protein>
    <submittedName>
        <fullName evidence="4">Uncharacterized protein</fullName>
    </submittedName>
</protein>
<keyword evidence="2" id="KW-0472">Membrane</keyword>
<gene>
    <name evidence="4" type="ORF">CHUDEA3_820</name>
    <name evidence="5" type="ORF">GY17_00002604</name>
</gene>
<proteinExistence type="predicted"/>
<dbReference type="OrthoDB" id="344206at2759"/>
<reference evidence="4" key="2">
    <citation type="submission" date="2015-08" db="EMBL/GenBank/DDBJ databases">
        <authorList>
            <person name="Babu N.S."/>
            <person name="Beckwith C.J."/>
            <person name="Beseler K.G."/>
            <person name="Brison A."/>
            <person name="Carone J.V."/>
            <person name="Caskin T.P."/>
            <person name="Diamond M."/>
            <person name="Durham M.E."/>
            <person name="Foxe J.M."/>
            <person name="Go M."/>
            <person name="Henderson B.A."/>
            <person name="Jones I.B."/>
            <person name="McGettigan J.A."/>
            <person name="Micheletti S.J."/>
            <person name="Nasrallah M.E."/>
            <person name="Ortiz D."/>
            <person name="Piller C.R."/>
            <person name="Privatt S.R."/>
            <person name="Schneider S.L."/>
            <person name="Sharp S."/>
            <person name="Smith T.C."/>
            <person name="Stanton J.D."/>
            <person name="Ullery H.E."/>
            <person name="Wilson R.J."/>
            <person name="Serrano M.G."/>
            <person name="Buck G."/>
            <person name="Lee V."/>
            <person name="Wang Y."/>
            <person name="Carvalho R."/>
            <person name="Voegtly L."/>
            <person name="Shi R."/>
            <person name="Duckworth R."/>
            <person name="Johnson A."/>
            <person name="Loviza R."/>
            <person name="Walstead R."/>
            <person name="Shah Z."/>
            <person name="Kiflezghi M."/>
            <person name="Wade K."/>
            <person name="Ball S.L."/>
            <person name="Bradley K.W."/>
            <person name="Asai D.J."/>
            <person name="Bowman C.A."/>
            <person name="Russell D.A."/>
            <person name="Pope W.H."/>
            <person name="Jacobs-Sera D."/>
            <person name="Hendrix R.W."/>
            <person name="Hatfull G.F."/>
        </authorList>
    </citation>
    <scope>NUCLEOTIDE SEQUENCE [LARGE SCALE GENOMIC DNA]</scope>
</reference>
<sequence>MKLSFFLSLLVLFISYYQVNSQDAYHPFRSTALELADSKNQSSCNENCIQEKNDRSLQESSENSNSGTSQGSNNSVGNIIQENINNLYKELADHSQEQAKNTWDSLSTGAKAGIIIAIVVVAIIIIAGIIHCLCICKLCCCC</sequence>
<dbReference type="VEuPathDB" id="CryptoDB:Chro.30111"/>
<dbReference type="Proteomes" id="UP000199752">
    <property type="component" value="Chromosome 3"/>
</dbReference>